<dbReference type="RefSeq" id="WP_271429777.1">
    <property type="nucleotide sequence ID" value="NZ_JAQIPB010000010.1"/>
</dbReference>
<accession>A0AAE3T2M5</accession>
<dbReference type="EMBL" id="JAQIPB010000010">
    <property type="protein sequence ID" value="MDA7418567.1"/>
    <property type="molecule type" value="Genomic_DNA"/>
</dbReference>
<keyword evidence="1" id="KW-0418">Kinase</keyword>
<dbReference type="AlphaFoldDB" id="A0AAE3T2M5"/>
<evidence type="ECO:0000313" key="2">
    <source>
        <dbReference type="Proteomes" id="UP001212602"/>
    </source>
</evidence>
<dbReference type="GO" id="GO:0016301">
    <property type="term" value="F:kinase activity"/>
    <property type="evidence" value="ECO:0007669"/>
    <property type="project" value="UniProtKB-KW"/>
</dbReference>
<sequence length="323" mass="34640">MSFLVALSCPQCAAPLSRMARWRTVVCSHCGAAVLRNGQPTVERARFREAWLRSRPAISTPAEDDIVWHGQSFRILTSLGAGAHTRVLLAQRMGHPVWRVIFKLARHADDAGLNAQAAALTALRASLQPGAAHFVPRLPTLLGTGPVQHEGRRCAALVMRQTPGYWGSAADLQSLRPAGIDARHAVWIWRRLLETLGFVHASGWTHGDVSLDHALLHPRDHGVMLIGWSKAKALGAGGDDRARARDIAQSAWLVRALLAGSTVQAPPLGPSTPPALAALLRQCCEAPLQAASQSATTLATSLGEAARADFGPPRFVRFDPLTA</sequence>
<name>A0AAE3T2M5_9BURK</name>
<keyword evidence="1" id="KW-0808">Transferase</keyword>
<comment type="caution">
    <text evidence="1">The sequence shown here is derived from an EMBL/GenBank/DDBJ whole genome shotgun (WGS) entry which is preliminary data.</text>
</comment>
<dbReference type="SUPFAM" id="SSF56112">
    <property type="entry name" value="Protein kinase-like (PK-like)"/>
    <property type="match status" value="1"/>
</dbReference>
<keyword evidence="2" id="KW-1185">Reference proteome</keyword>
<dbReference type="Proteomes" id="UP001212602">
    <property type="component" value="Unassembled WGS sequence"/>
</dbReference>
<evidence type="ECO:0000313" key="1">
    <source>
        <dbReference type="EMBL" id="MDA7418567.1"/>
    </source>
</evidence>
<dbReference type="InterPro" id="IPR011009">
    <property type="entry name" value="Kinase-like_dom_sf"/>
</dbReference>
<organism evidence="1 2">
    <name type="scientific">Xenophilus arseniciresistens</name>
    <dbReference type="NCBI Taxonomy" id="1283306"/>
    <lineage>
        <taxon>Bacteria</taxon>
        <taxon>Pseudomonadati</taxon>
        <taxon>Pseudomonadota</taxon>
        <taxon>Betaproteobacteria</taxon>
        <taxon>Burkholderiales</taxon>
        <taxon>Comamonadaceae</taxon>
        <taxon>Xenophilus</taxon>
    </lineage>
</organism>
<gene>
    <name evidence="1" type="ORF">PGB34_19525</name>
</gene>
<reference evidence="1" key="1">
    <citation type="submission" date="2023-01" db="EMBL/GenBank/DDBJ databases">
        <title>Xenophilus mangrovi sp. nov., isolated from soil of Mangrove nature reserve.</title>
        <authorList>
            <person name="Xu S."/>
            <person name="Liu Z."/>
            <person name="Xu Y."/>
        </authorList>
    </citation>
    <scope>NUCLEOTIDE SEQUENCE</scope>
    <source>
        <strain evidence="1">YW8</strain>
    </source>
</reference>
<protein>
    <submittedName>
        <fullName evidence="1">Protein kinase family protein</fullName>
    </submittedName>
</protein>
<proteinExistence type="predicted"/>